<organism evidence="2 3">
    <name type="scientific">Romanomermis culicivorax</name>
    <name type="common">Nematode worm</name>
    <dbReference type="NCBI Taxonomy" id="13658"/>
    <lineage>
        <taxon>Eukaryota</taxon>
        <taxon>Metazoa</taxon>
        <taxon>Ecdysozoa</taxon>
        <taxon>Nematoda</taxon>
        <taxon>Enoplea</taxon>
        <taxon>Dorylaimia</taxon>
        <taxon>Mermithida</taxon>
        <taxon>Mermithoidea</taxon>
        <taxon>Mermithidae</taxon>
        <taxon>Romanomermis</taxon>
    </lineage>
</organism>
<feature type="compositionally biased region" description="Polar residues" evidence="1">
    <location>
        <begin position="157"/>
        <end position="173"/>
    </location>
</feature>
<reference evidence="3" key="1">
    <citation type="submission" date="2022-11" db="UniProtKB">
        <authorList>
            <consortium name="WormBaseParasite"/>
        </authorList>
    </citation>
    <scope>IDENTIFICATION</scope>
</reference>
<feature type="compositionally biased region" description="Low complexity" evidence="1">
    <location>
        <begin position="234"/>
        <end position="247"/>
    </location>
</feature>
<dbReference type="PANTHER" id="PTHR22619">
    <property type="entry name" value="ZINC FINGER SWIM DOMAIN CONTAINING PROTEIN 4, 5, 6"/>
    <property type="match status" value="1"/>
</dbReference>
<feature type="region of interest" description="Disordered" evidence="1">
    <location>
        <begin position="226"/>
        <end position="247"/>
    </location>
</feature>
<evidence type="ECO:0000313" key="3">
    <source>
        <dbReference type="WBParaSite" id="nRc.2.0.1.t15567-RA"/>
    </source>
</evidence>
<feature type="compositionally biased region" description="Polar residues" evidence="1">
    <location>
        <begin position="125"/>
        <end position="142"/>
    </location>
</feature>
<feature type="region of interest" description="Disordered" evidence="1">
    <location>
        <begin position="103"/>
        <end position="182"/>
    </location>
</feature>
<dbReference type="Proteomes" id="UP000887565">
    <property type="component" value="Unplaced"/>
</dbReference>
<dbReference type="AlphaFoldDB" id="A0A915INK7"/>
<proteinExistence type="predicted"/>
<evidence type="ECO:0000256" key="1">
    <source>
        <dbReference type="SAM" id="MobiDB-lite"/>
    </source>
</evidence>
<keyword evidence="2" id="KW-1185">Reference proteome</keyword>
<protein>
    <submittedName>
        <fullName evidence="3">Uncharacterized protein</fullName>
    </submittedName>
</protein>
<name>A0A915INK7_ROMCU</name>
<evidence type="ECO:0000313" key="2">
    <source>
        <dbReference type="Proteomes" id="UP000887565"/>
    </source>
</evidence>
<dbReference type="WBParaSite" id="nRc.2.0.1.t15567-RA">
    <property type="protein sequence ID" value="nRc.2.0.1.t15567-RA"/>
    <property type="gene ID" value="nRc.2.0.1.g15567"/>
</dbReference>
<feature type="region of interest" description="Disordered" evidence="1">
    <location>
        <begin position="318"/>
        <end position="342"/>
    </location>
</feature>
<sequence>STVAESDHPLLCESIRRQKGELALALLLRYKDDMSKVALIMDHLLDPEMHRMYKHHVSNAMPFMSGHTPKSNPVISNCTYICSAPLPLNPSATAIRLPSTVVSEQSGQSSCTNDASSVPVLAGRTNPTTIGSSPKQQQQHPLNSSLTNSSSCRSQNNSLMSSRRNSTGQQSIDASGGNMDADASDISDVLEELMLSEENRDDEGTTDYTDIESIQHHFAANVETTTDHSNRLPSDCSSVASSSSGVSRDVRHSNALNNVINPAANQQGGPRTTWRWTFVEDLSAFGISWEEVEIAAFGVLTVFERSFIPVQMDRVEKNTGSSHLTEPGGEHSLPNALDSAGGTKSVVQNTAIKSADPLNKACYMKLPRQKKYVTPSVPNQPSEAHAHFMNELAKRLLTEAGGNHSTAIFTTNQGATQASQPHGGGPHRTLHLCAFHIGLYALGLHNRVTPNWLSRTYSSHVSWISGQAMEIGRAAIHILIASWENHLTPTEVANLADKGSQSRDPAMVSASAELALSALHQAHALSQPDIQRALAQCKEQNFQMLIKACLAVEQAAKDGGVYTDVLFKVCLQWYNMYVDSVGGEQQIRAIYDPQSLVSNINALNSSESVVQVFP</sequence>
<feature type="compositionally biased region" description="Low complexity" evidence="1">
    <location>
        <begin position="143"/>
        <end position="156"/>
    </location>
</feature>
<feature type="compositionally biased region" description="Polar residues" evidence="1">
    <location>
        <begin position="103"/>
        <end position="116"/>
    </location>
</feature>
<dbReference type="PANTHER" id="PTHR22619:SF1">
    <property type="entry name" value="ZINC FINGER SWIM DOMAIN-CONTAINING PROTEIN 8"/>
    <property type="match status" value="1"/>
</dbReference>
<dbReference type="GO" id="GO:0031462">
    <property type="term" value="C:Cul2-RING ubiquitin ligase complex"/>
    <property type="evidence" value="ECO:0007669"/>
    <property type="project" value="TreeGrafter"/>
</dbReference>
<accession>A0A915INK7</accession>